<gene>
    <name evidence="9" type="primary">pepF</name>
    <name evidence="9" type="ORF">AALA52_00800</name>
</gene>
<evidence type="ECO:0000256" key="5">
    <source>
        <dbReference type="ARBA" id="ARBA00023049"/>
    </source>
</evidence>
<dbReference type="PANTHER" id="PTHR11804">
    <property type="entry name" value="PROTEASE M3 THIMET OLIGOPEPTIDASE-RELATED"/>
    <property type="match status" value="1"/>
</dbReference>
<comment type="similarity">
    <text evidence="6">Belongs to the peptidase M3B family.</text>
</comment>
<keyword evidence="1 6" id="KW-0645">Protease</keyword>
<evidence type="ECO:0000256" key="1">
    <source>
        <dbReference type="ARBA" id="ARBA00022670"/>
    </source>
</evidence>
<comment type="function">
    <text evidence="6">Has oligopeptidase activity and degrades a variety of small bioactive peptides.</text>
</comment>
<keyword evidence="2 6" id="KW-0479">Metal-binding</keyword>
<accession>A0ABV4D0Z5</accession>
<evidence type="ECO:0000256" key="3">
    <source>
        <dbReference type="ARBA" id="ARBA00022801"/>
    </source>
</evidence>
<dbReference type="InterPro" id="IPR013647">
    <property type="entry name" value="OligopepF_N_dom"/>
</dbReference>
<dbReference type="PANTHER" id="PTHR11804:SF84">
    <property type="entry name" value="SACCHAROLYSIN"/>
    <property type="match status" value="1"/>
</dbReference>
<feature type="domain" description="Oligopeptidase F N-terminal" evidence="8">
    <location>
        <begin position="112"/>
        <end position="180"/>
    </location>
</feature>
<evidence type="ECO:0000256" key="2">
    <source>
        <dbReference type="ARBA" id="ARBA00022723"/>
    </source>
</evidence>
<dbReference type="CDD" id="cd09608">
    <property type="entry name" value="M3B_PepF"/>
    <property type="match status" value="1"/>
</dbReference>
<dbReference type="Gene3D" id="1.10.1370.20">
    <property type="entry name" value="Oligoendopeptidase f, C-terminal domain"/>
    <property type="match status" value="1"/>
</dbReference>
<dbReference type="SUPFAM" id="SSF55486">
    <property type="entry name" value="Metalloproteases ('zincins'), catalytic domain"/>
    <property type="match status" value="1"/>
</dbReference>
<dbReference type="InterPro" id="IPR001567">
    <property type="entry name" value="Pept_M3A_M3B_dom"/>
</dbReference>
<comment type="caution">
    <text evidence="9">The sequence shown here is derived from an EMBL/GenBank/DDBJ whole genome shotgun (WGS) entry which is preliminary data.</text>
</comment>
<protein>
    <recommendedName>
        <fullName evidence="6">Oligopeptidase F</fullName>
        <ecNumber evidence="6">3.4.24.-</ecNumber>
    </recommendedName>
</protein>
<keyword evidence="10" id="KW-1185">Reference proteome</keyword>
<proteinExistence type="inferred from homology"/>
<evidence type="ECO:0000256" key="4">
    <source>
        <dbReference type="ARBA" id="ARBA00022833"/>
    </source>
</evidence>
<dbReference type="NCBIfam" id="TIGR00181">
    <property type="entry name" value="pepF"/>
    <property type="match status" value="1"/>
</dbReference>
<keyword evidence="3 6" id="KW-0378">Hydrolase</keyword>
<evidence type="ECO:0000259" key="8">
    <source>
        <dbReference type="Pfam" id="PF08439"/>
    </source>
</evidence>
<dbReference type="InterPro" id="IPR045090">
    <property type="entry name" value="Pept_M3A_M3B"/>
</dbReference>
<evidence type="ECO:0000313" key="10">
    <source>
        <dbReference type="Proteomes" id="UP001565283"/>
    </source>
</evidence>
<feature type="domain" description="Peptidase M3A/M3B catalytic" evidence="7">
    <location>
        <begin position="202"/>
        <end position="582"/>
    </location>
</feature>
<dbReference type="InterPro" id="IPR004438">
    <property type="entry name" value="Peptidase_M3B"/>
</dbReference>
<dbReference type="Pfam" id="PF08439">
    <property type="entry name" value="Peptidase_M3_N"/>
    <property type="match status" value="1"/>
</dbReference>
<keyword evidence="5 6" id="KW-0482">Metalloprotease</keyword>
<evidence type="ECO:0000313" key="9">
    <source>
        <dbReference type="EMBL" id="MEY8442810.1"/>
    </source>
</evidence>
<evidence type="ECO:0000259" key="7">
    <source>
        <dbReference type="Pfam" id="PF01432"/>
    </source>
</evidence>
<dbReference type="Proteomes" id="UP001565283">
    <property type="component" value="Unassembled WGS sequence"/>
</dbReference>
<dbReference type="RefSeq" id="WP_369947678.1">
    <property type="nucleotide sequence ID" value="NZ_JBCLSH010000002.1"/>
</dbReference>
<dbReference type="Pfam" id="PF01432">
    <property type="entry name" value="Peptidase_M3"/>
    <property type="match status" value="1"/>
</dbReference>
<comment type="cofactor">
    <cofactor evidence="6">
        <name>Zn(2+)</name>
        <dbReference type="ChEBI" id="CHEBI:29105"/>
    </cofactor>
    <text evidence="6">Binds 1 zinc ion.</text>
</comment>
<sequence>MVKKRDEIAEALTWDLTTIFESDEAWELELKKLQKKLGEVDHFEGHLLDSAQSLLKITEAELEFSRAVEKVYVYASMKHDQDTQVSLYQEYEAKATQLYATLEEKFAFYEPEFLELSPEDYKKFKSEEPKLEQFSHMFERLLAKKAHILSQKEEKMLAAASEIFGAAAETFEIFDNADIKLPMIKDEKEREIQLTHGNYTSLMESKERKVRKAAYQALYSNYEQYQHTYAKTLQTNVKVHNFKAKVRGYSSARQAALASDFIPEKVYDKLLETVNKHLPLLHRYMKLRGKILGLEGDLKMYDVYTPLSNLDYKFSYAEAIKKSQEVLKVYGTEYAAHVERAFNERWIDVAENIGKRSGAYSGGSYDTNAFMLLNWQETLDDLFTLVHEMGHSMHSTFTRENQPYVYGDYPIFLAEIASTTNENILTERLLADTEDEKERFAILNHWLDGFRGTVFRQSQFAEFEHEIHKADQEGVVLTSAFMNQLYAELNEKYYGLSAEENPEIQYEWARIPHFYYNYYVFQYATGFAAASYLAETILHGNGEAREKYLIYLKAGSSDYPLAVIAQAGVDMESGAYLESAFAVFKKRLDELEKLVESGAHL</sequence>
<dbReference type="InterPro" id="IPR042088">
    <property type="entry name" value="OligoPept_F_C"/>
</dbReference>
<reference evidence="9 10" key="1">
    <citation type="submission" date="2024-03" db="EMBL/GenBank/DDBJ databases">
        <title>Mouse gut bacterial collection (mGBC) of GemPharmatech.</title>
        <authorList>
            <person name="He Y."/>
            <person name="Dong L."/>
            <person name="Wu D."/>
            <person name="Gao X."/>
            <person name="Lin Z."/>
        </authorList>
    </citation>
    <scope>NUCLEOTIDE SEQUENCE [LARGE SCALE GENOMIC DNA]</scope>
    <source>
        <strain evidence="9 10">61-15</strain>
    </source>
</reference>
<dbReference type="EC" id="3.4.24.-" evidence="6"/>
<keyword evidence="4 6" id="KW-0862">Zinc</keyword>
<name>A0ABV4D0Z5_9LACT</name>
<evidence type="ECO:0000256" key="6">
    <source>
        <dbReference type="RuleBase" id="RU368091"/>
    </source>
</evidence>
<dbReference type="Gene3D" id="1.20.140.70">
    <property type="entry name" value="Oligopeptidase f, N-terminal domain"/>
    <property type="match status" value="1"/>
</dbReference>
<dbReference type="EMBL" id="JBCLSH010000002">
    <property type="protein sequence ID" value="MEY8442810.1"/>
    <property type="molecule type" value="Genomic_DNA"/>
</dbReference>
<dbReference type="Gene3D" id="1.10.287.830">
    <property type="entry name" value="putative peptidase helix hairpin domain like"/>
    <property type="match status" value="1"/>
</dbReference>
<organism evidence="9 10">
    <name type="scientific">Lactococcus ileimucosae</name>
    <dbReference type="NCBI Taxonomy" id="2941329"/>
    <lineage>
        <taxon>Bacteria</taxon>
        <taxon>Bacillati</taxon>
        <taxon>Bacillota</taxon>
        <taxon>Bacilli</taxon>
        <taxon>Lactobacillales</taxon>
        <taxon>Streptococcaceae</taxon>
        <taxon>Lactococcus</taxon>
    </lineage>
</organism>